<gene>
    <name evidence="1" type="ORF">FGM00_16530</name>
</gene>
<organism evidence="1 2">
    <name type="scientific">Aggregatimonas sangjinii</name>
    <dbReference type="NCBI Taxonomy" id="2583587"/>
    <lineage>
        <taxon>Bacteria</taxon>
        <taxon>Pseudomonadati</taxon>
        <taxon>Bacteroidota</taxon>
        <taxon>Flavobacteriia</taxon>
        <taxon>Flavobacteriales</taxon>
        <taxon>Flavobacteriaceae</taxon>
        <taxon>Aggregatimonas</taxon>
    </lineage>
</organism>
<dbReference type="PROSITE" id="PS51257">
    <property type="entry name" value="PROKAR_LIPOPROTEIN"/>
    <property type="match status" value="1"/>
</dbReference>
<dbReference type="KEGG" id="asag:FGM00_16530"/>
<sequence length="224" mass="24158">MKTLKIIGCCLLVAFYSCDKNDDSETTDEFDGSIRSVENFFTPELVKALTDLGFELNEGNTPPNLEGTYLISPLQLNATTVETDQIGSIFSDYTATITNQNNEKLTIDFNGEGGGQIDNGFGSFISGTENKFSIYLKLTIQIGNEPAESAYALSGTITDDGISEAQMAILMLDDKGDVEEVYIENNTGRLFTDGDGFSPKNPSTTSKHLITADIAPSGSGSSHW</sequence>
<dbReference type="EMBL" id="CP040710">
    <property type="protein sequence ID" value="QCX01638.1"/>
    <property type="molecule type" value="Genomic_DNA"/>
</dbReference>
<dbReference type="AlphaFoldDB" id="A0A5B7SX76"/>
<name>A0A5B7SX76_9FLAO</name>
<reference evidence="1 2" key="1">
    <citation type="submission" date="2019-05" db="EMBL/GenBank/DDBJ databases">
        <title>Genome sequencing of F202Z8.</title>
        <authorList>
            <person name="Kwon Y.M."/>
        </authorList>
    </citation>
    <scope>NUCLEOTIDE SEQUENCE [LARGE SCALE GENOMIC DNA]</scope>
    <source>
        <strain evidence="1 2">F202Z8</strain>
    </source>
</reference>
<proteinExistence type="predicted"/>
<accession>A0A5B7SX76</accession>
<evidence type="ECO:0000313" key="1">
    <source>
        <dbReference type="EMBL" id="QCX01638.1"/>
    </source>
</evidence>
<keyword evidence="2" id="KW-1185">Reference proteome</keyword>
<protein>
    <submittedName>
        <fullName evidence="1">Uncharacterized protein</fullName>
    </submittedName>
</protein>
<dbReference type="Proteomes" id="UP000310017">
    <property type="component" value="Chromosome"/>
</dbReference>
<evidence type="ECO:0000313" key="2">
    <source>
        <dbReference type="Proteomes" id="UP000310017"/>
    </source>
</evidence>
<dbReference type="OrthoDB" id="673254at2"/>
<dbReference type="RefSeq" id="WP_138853975.1">
    <property type="nucleotide sequence ID" value="NZ_CP040710.1"/>
</dbReference>